<feature type="transmembrane region" description="Helical" evidence="3">
    <location>
        <begin position="367"/>
        <end position="390"/>
    </location>
</feature>
<feature type="domain" description="Major facilitator superfamily (MFS) profile" evidence="4">
    <location>
        <begin position="238"/>
        <end position="430"/>
    </location>
</feature>
<comment type="caution">
    <text evidence="5">The sequence shown here is derived from an EMBL/GenBank/DDBJ whole genome shotgun (WGS) entry which is preliminary data.</text>
</comment>
<comment type="similarity">
    <text evidence="2">Belongs to the major facilitator superfamily. Monocarboxylate porter (TC 2.A.1.13) family.</text>
</comment>
<keyword evidence="3" id="KW-1133">Transmembrane helix</keyword>
<sequence>MAELSLVQSHHILPAEEKLPGTGASPQVEPVAVVPEKSTSTDALATANSELVAHAAEWIYPDGGLRAWLVVLGCFIMASTCIAWGLVWGVFEDYYHSNKFAGTRLSTLSLVGGLFSFTLNASAFATKLYQVFLFQGCLLGLSWGISMPLYMALPSQWFLRKRGLATGIAIAGSGMGGAAWSLVVRSLLSNLGYRNTMLVCSNLYAVLWTAAWFMIAERRPAGYRDIQKRWLPQNTGPVFYSIALSVFVGIFGYLSPYYFITTYVKSQVPSLDPESILVVVPLVLMSMSGGFGRILAGRMADRLGSINMFFTSFFLGGLAQIFIWTFAHSYASILVFGVIYGLVGGWFLNLLPVVCAQLFGLNDLATITGFMVLANSPGQLSGASIGGAVFSASGGNWRAVSLYSGCTMLVGSCFVLFARFSHDKRVWAKI</sequence>
<dbReference type="AlphaFoldDB" id="A0AAD6V580"/>
<feature type="transmembrane region" description="Helical" evidence="3">
    <location>
        <begin position="67"/>
        <end position="91"/>
    </location>
</feature>
<dbReference type="PANTHER" id="PTHR11360:SF284">
    <property type="entry name" value="EG:103B4.3 PROTEIN-RELATED"/>
    <property type="match status" value="1"/>
</dbReference>
<dbReference type="GO" id="GO:0016020">
    <property type="term" value="C:membrane"/>
    <property type="evidence" value="ECO:0007669"/>
    <property type="project" value="UniProtKB-SubCell"/>
</dbReference>
<dbReference type="InterPro" id="IPR050327">
    <property type="entry name" value="Proton-linked_MCT"/>
</dbReference>
<dbReference type="Proteomes" id="UP001219525">
    <property type="component" value="Unassembled WGS sequence"/>
</dbReference>
<gene>
    <name evidence="5" type="ORF">GGX14DRAFT_571708</name>
</gene>
<feature type="transmembrane region" description="Helical" evidence="3">
    <location>
        <begin position="131"/>
        <end position="152"/>
    </location>
</feature>
<evidence type="ECO:0000256" key="2">
    <source>
        <dbReference type="ARBA" id="ARBA00006727"/>
    </source>
</evidence>
<feature type="transmembrane region" description="Helical" evidence="3">
    <location>
        <begin position="164"/>
        <end position="184"/>
    </location>
</feature>
<accession>A0AAD6V580</accession>
<name>A0AAD6V580_9AGAR</name>
<dbReference type="InterPro" id="IPR020846">
    <property type="entry name" value="MFS_dom"/>
</dbReference>
<feature type="transmembrane region" description="Helical" evidence="3">
    <location>
        <begin position="103"/>
        <end position="125"/>
    </location>
</feature>
<evidence type="ECO:0000313" key="5">
    <source>
        <dbReference type="EMBL" id="KAJ7201135.1"/>
    </source>
</evidence>
<keyword evidence="3" id="KW-0472">Membrane</keyword>
<dbReference type="PROSITE" id="PS50850">
    <property type="entry name" value="MFS"/>
    <property type="match status" value="1"/>
</dbReference>
<comment type="subcellular location">
    <subcellularLocation>
        <location evidence="1">Membrane</location>
        <topology evidence="1">Multi-pass membrane protein</topology>
    </subcellularLocation>
</comment>
<feature type="transmembrane region" description="Helical" evidence="3">
    <location>
        <begin position="275"/>
        <end position="296"/>
    </location>
</feature>
<protein>
    <submittedName>
        <fullName evidence="5">Major facilitator superfamily domain-containing protein</fullName>
    </submittedName>
</protein>
<evidence type="ECO:0000313" key="6">
    <source>
        <dbReference type="Proteomes" id="UP001219525"/>
    </source>
</evidence>
<dbReference type="InterPro" id="IPR036259">
    <property type="entry name" value="MFS_trans_sf"/>
</dbReference>
<reference evidence="5" key="1">
    <citation type="submission" date="2023-03" db="EMBL/GenBank/DDBJ databases">
        <title>Massive genome expansion in bonnet fungi (Mycena s.s.) driven by repeated elements and novel gene families across ecological guilds.</title>
        <authorList>
            <consortium name="Lawrence Berkeley National Laboratory"/>
            <person name="Harder C.B."/>
            <person name="Miyauchi S."/>
            <person name="Viragh M."/>
            <person name="Kuo A."/>
            <person name="Thoen E."/>
            <person name="Andreopoulos B."/>
            <person name="Lu D."/>
            <person name="Skrede I."/>
            <person name="Drula E."/>
            <person name="Henrissat B."/>
            <person name="Morin E."/>
            <person name="Kohler A."/>
            <person name="Barry K."/>
            <person name="LaButti K."/>
            <person name="Morin E."/>
            <person name="Salamov A."/>
            <person name="Lipzen A."/>
            <person name="Mereny Z."/>
            <person name="Hegedus B."/>
            <person name="Baldrian P."/>
            <person name="Stursova M."/>
            <person name="Weitz H."/>
            <person name="Taylor A."/>
            <person name="Grigoriev I.V."/>
            <person name="Nagy L.G."/>
            <person name="Martin F."/>
            <person name="Kauserud H."/>
        </authorList>
    </citation>
    <scope>NUCLEOTIDE SEQUENCE</scope>
    <source>
        <strain evidence="5">9144</strain>
    </source>
</reference>
<dbReference type="Gene3D" id="1.20.1250.20">
    <property type="entry name" value="MFS general substrate transporter like domains"/>
    <property type="match status" value="2"/>
</dbReference>
<dbReference type="PANTHER" id="PTHR11360">
    <property type="entry name" value="MONOCARBOXYLATE TRANSPORTER"/>
    <property type="match status" value="1"/>
</dbReference>
<evidence type="ECO:0000256" key="1">
    <source>
        <dbReference type="ARBA" id="ARBA00004141"/>
    </source>
</evidence>
<dbReference type="Pfam" id="PF07690">
    <property type="entry name" value="MFS_1"/>
    <property type="match status" value="1"/>
</dbReference>
<keyword evidence="3" id="KW-0812">Transmembrane</keyword>
<evidence type="ECO:0000256" key="3">
    <source>
        <dbReference type="SAM" id="Phobius"/>
    </source>
</evidence>
<dbReference type="EMBL" id="JARJCW010000060">
    <property type="protein sequence ID" value="KAJ7201135.1"/>
    <property type="molecule type" value="Genomic_DNA"/>
</dbReference>
<feature type="transmembrane region" description="Helical" evidence="3">
    <location>
        <begin position="402"/>
        <end position="420"/>
    </location>
</feature>
<dbReference type="InterPro" id="IPR011701">
    <property type="entry name" value="MFS"/>
</dbReference>
<feature type="transmembrane region" description="Helical" evidence="3">
    <location>
        <begin position="196"/>
        <end position="216"/>
    </location>
</feature>
<dbReference type="GO" id="GO:0022857">
    <property type="term" value="F:transmembrane transporter activity"/>
    <property type="evidence" value="ECO:0007669"/>
    <property type="project" value="InterPro"/>
</dbReference>
<dbReference type="SUPFAM" id="SSF103473">
    <property type="entry name" value="MFS general substrate transporter"/>
    <property type="match status" value="1"/>
</dbReference>
<feature type="transmembrane region" description="Helical" evidence="3">
    <location>
        <begin position="237"/>
        <end position="255"/>
    </location>
</feature>
<proteinExistence type="inferred from homology"/>
<feature type="transmembrane region" description="Helical" evidence="3">
    <location>
        <begin position="308"/>
        <end position="327"/>
    </location>
</feature>
<keyword evidence="6" id="KW-1185">Reference proteome</keyword>
<organism evidence="5 6">
    <name type="scientific">Mycena pura</name>
    <dbReference type="NCBI Taxonomy" id="153505"/>
    <lineage>
        <taxon>Eukaryota</taxon>
        <taxon>Fungi</taxon>
        <taxon>Dikarya</taxon>
        <taxon>Basidiomycota</taxon>
        <taxon>Agaricomycotina</taxon>
        <taxon>Agaricomycetes</taxon>
        <taxon>Agaricomycetidae</taxon>
        <taxon>Agaricales</taxon>
        <taxon>Marasmiineae</taxon>
        <taxon>Mycenaceae</taxon>
        <taxon>Mycena</taxon>
    </lineage>
</organism>
<feature type="transmembrane region" description="Helical" evidence="3">
    <location>
        <begin position="333"/>
        <end position="355"/>
    </location>
</feature>
<evidence type="ECO:0000259" key="4">
    <source>
        <dbReference type="PROSITE" id="PS50850"/>
    </source>
</evidence>